<dbReference type="PANTHER" id="PTHR30349">
    <property type="entry name" value="PHAGE INTEGRASE-RELATED"/>
    <property type="match status" value="1"/>
</dbReference>
<dbReference type="InterPro" id="IPR028259">
    <property type="entry name" value="AP2-like_int_N"/>
</dbReference>
<protein>
    <submittedName>
        <fullName evidence="6">Site-specific integrase</fullName>
    </submittedName>
</protein>
<evidence type="ECO:0000256" key="4">
    <source>
        <dbReference type="ARBA" id="ARBA00023172"/>
    </source>
</evidence>
<gene>
    <name evidence="6" type="ORF">FHL03_03360</name>
</gene>
<dbReference type="PROSITE" id="PS51898">
    <property type="entry name" value="TYR_RECOMBINASE"/>
    <property type="match status" value="1"/>
</dbReference>
<name>A0ABW9P629_9LACO</name>
<reference evidence="6 7" key="1">
    <citation type="journal article" date="2019" name="Syst. Appl. Microbiol.">
        <title>Polyphasic characterization of two novel Lactobacillus spp. isolated from blown salami packages: Description of Lactobacillus halodurans sp. nov. and Lactobacillus salsicarnum sp. nov.</title>
        <authorList>
            <person name="Schuster J.A."/>
            <person name="Klingl A."/>
            <person name="Vogel R.F."/>
            <person name="Ehrmann M.A."/>
        </authorList>
    </citation>
    <scope>NUCLEOTIDE SEQUENCE [LARGE SCALE GENOMIC DNA]</scope>
    <source>
        <strain evidence="6 7">TMW 1.2098</strain>
    </source>
</reference>
<evidence type="ECO:0000256" key="2">
    <source>
        <dbReference type="ARBA" id="ARBA00022908"/>
    </source>
</evidence>
<dbReference type="PANTHER" id="PTHR30349:SF64">
    <property type="entry name" value="PROPHAGE INTEGRASE INTD-RELATED"/>
    <property type="match status" value="1"/>
</dbReference>
<organism evidence="6 7">
    <name type="scientific">Companilactobacillus mishanensis</name>
    <dbReference type="NCBI Taxonomy" id="2486008"/>
    <lineage>
        <taxon>Bacteria</taxon>
        <taxon>Bacillati</taxon>
        <taxon>Bacillota</taxon>
        <taxon>Bacilli</taxon>
        <taxon>Lactobacillales</taxon>
        <taxon>Lactobacillaceae</taxon>
        <taxon>Companilactobacillus</taxon>
    </lineage>
</organism>
<keyword evidence="4" id="KW-0233">DNA recombination</keyword>
<evidence type="ECO:0000259" key="5">
    <source>
        <dbReference type="PROSITE" id="PS51898"/>
    </source>
</evidence>
<comment type="similarity">
    <text evidence="1">Belongs to the 'phage' integrase family.</text>
</comment>
<dbReference type="InterPro" id="IPR011010">
    <property type="entry name" value="DNA_brk_join_enz"/>
</dbReference>
<comment type="caution">
    <text evidence="6">The sequence shown here is derived from an EMBL/GenBank/DDBJ whole genome shotgun (WGS) entry which is preliminary data.</text>
</comment>
<dbReference type="Gene3D" id="1.10.150.130">
    <property type="match status" value="1"/>
</dbReference>
<dbReference type="CDD" id="cd01189">
    <property type="entry name" value="INT_ICEBs1_C_like"/>
    <property type="match status" value="1"/>
</dbReference>
<keyword evidence="3" id="KW-0238">DNA-binding</keyword>
<dbReference type="SUPFAM" id="SSF56349">
    <property type="entry name" value="DNA breaking-rejoining enzymes"/>
    <property type="match status" value="1"/>
</dbReference>
<keyword evidence="7" id="KW-1185">Reference proteome</keyword>
<dbReference type="Pfam" id="PF14657">
    <property type="entry name" value="Arm-DNA-bind_4"/>
    <property type="match status" value="1"/>
</dbReference>
<dbReference type="Pfam" id="PF00589">
    <property type="entry name" value="Phage_integrase"/>
    <property type="match status" value="1"/>
</dbReference>
<dbReference type="InterPro" id="IPR050090">
    <property type="entry name" value="Tyrosine_recombinase_XerCD"/>
</dbReference>
<accession>A0ABW9P629</accession>
<dbReference type="InterPro" id="IPR010998">
    <property type="entry name" value="Integrase_recombinase_N"/>
</dbReference>
<dbReference type="InterPro" id="IPR013762">
    <property type="entry name" value="Integrase-like_cat_sf"/>
</dbReference>
<sequence>MQVYKRGKTWTYRVWITNKYGKRVSSSQGGFKTKQEATTTGLEIALKAKQSGISKRENTTFHDYYVYWINTYKIGRLDITSERKYKLIDKLIEKQFGNTLLKDISRTEYQKMIDTYAENHARKTVNEVNGRIRKVVQGAIDERIIYSDFTRNIFISGLASKSSNLKYIEENQAQKLKEMCLDSASMIAITNYEIVFGLLTGCRIGEVMGLTWDCVDFKNKNVNINKSYDYVNYTGFKPTKTVSSIRVISIPNDLVAMLKKLKAEQSELFIKQGDRDPENLVFRNADHKISSDNGVNHNLKNKLKKIKGATPITFHGLRHTHDSILISNGVDISYISERLGHKDITITLRVYSHLLKKAKIEQNNKAMKVLSSQL</sequence>
<keyword evidence="2" id="KW-0229">DNA integration</keyword>
<evidence type="ECO:0000256" key="1">
    <source>
        <dbReference type="ARBA" id="ARBA00008857"/>
    </source>
</evidence>
<dbReference type="InterPro" id="IPR002104">
    <property type="entry name" value="Integrase_catalytic"/>
</dbReference>
<proteinExistence type="inferred from homology"/>
<dbReference type="InterPro" id="IPR004107">
    <property type="entry name" value="Integrase_SAM-like_N"/>
</dbReference>
<evidence type="ECO:0000313" key="6">
    <source>
        <dbReference type="EMBL" id="MQS44522.1"/>
    </source>
</evidence>
<feature type="domain" description="Tyr recombinase" evidence="5">
    <location>
        <begin position="163"/>
        <end position="367"/>
    </location>
</feature>
<evidence type="ECO:0000313" key="7">
    <source>
        <dbReference type="Proteomes" id="UP000436655"/>
    </source>
</evidence>
<dbReference type="Gene3D" id="1.10.443.10">
    <property type="entry name" value="Intergrase catalytic core"/>
    <property type="match status" value="1"/>
</dbReference>
<dbReference type="EMBL" id="VDFN01000001">
    <property type="protein sequence ID" value="MQS44522.1"/>
    <property type="molecule type" value="Genomic_DNA"/>
</dbReference>
<evidence type="ECO:0000256" key="3">
    <source>
        <dbReference type="ARBA" id="ARBA00023125"/>
    </source>
</evidence>
<dbReference type="RefSeq" id="WP_125703342.1">
    <property type="nucleotide sequence ID" value="NZ_JBHTOO010000003.1"/>
</dbReference>
<dbReference type="Proteomes" id="UP000436655">
    <property type="component" value="Unassembled WGS sequence"/>
</dbReference>
<dbReference type="Pfam" id="PF14659">
    <property type="entry name" value="Phage_int_SAM_3"/>
    <property type="match status" value="1"/>
</dbReference>